<accession>A0ACB7T188</accession>
<reference evidence="1" key="1">
    <citation type="submission" date="2020-05" db="EMBL/GenBank/DDBJ databases">
        <title>Large-scale comparative analyses of tick genomes elucidate their genetic diversity and vector capacities.</title>
        <authorList>
            <person name="Jia N."/>
            <person name="Wang J."/>
            <person name="Shi W."/>
            <person name="Du L."/>
            <person name="Sun Y."/>
            <person name="Zhan W."/>
            <person name="Jiang J."/>
            <person name="Wang Q."/>
            <person name="Zhang B."/>
            <person name="Ji P."/>
            <person name="Sakyi L.B."/>
            <person name="Cui X."/>
            <person name="Yuan T."/>
            <person name="Jiang B."/>
            <person name="Yang W."/>
            <person name="Lam T.T.-Y."/>
            <person name="Chang Q."/>
            <person name="Ding S."/>
            <person name="Wang X."/>
            <person name="Zhu J."/>
            <person name="Ruan X."/>
            <person name="Zhao L."/>
            <person name="Wei J."/>
            <person name="Que T."/>
            <person name="Du C."/>
            <person name="Cheng J."/>
            <person name="Dai P."/>
            <person name="Han X."/>
            <person name="Huang E."/>
            <person name="Gao Y."/>
            <person name="Liu J."/>
            <person name="Shao H."/>
            <person name="Ye R."/>
            <person name="Li L."/>
            <person name="Wei W."/>
            <person name="Wang X."/>
            <person name="Wang C."/>
            <person name="Yang T."/>
            <person name="Huo Q."/>
            <person name="Li W."/>
            <person name="Guo W."/>
            <person name="Chen H."/>
            <person name="Zhou L."/>
            <person name="Ni X."/>
            <person name="Tian J."/>
            <person name="Zhou Y."/>
            <person name="Sheng Y."/>
            <person name="Liu T."/>
            <person name="Pan Y."/>
            <person name="Xia L."/>
            <person name="Li J."/>
            <person name="Zhao F."/>
            <person name="Cao W."/>
        </authorList>
    </citation>
    <scope>NUCLEOTIDE SEQUENCE</scope>
    <source>
        <strain evidence="1">Hyas-2018</strain>
    </source>
</reference>
<organism evidence="1 2">
    <name type="scientific">Hyalomma asiaticum</name>
    <name type="common">Tick</name>
    <dbReference type="NCBI Taxonomy" id="266040"/>
    <lineage>
        <taxon>Eukaryota</taxon>
        <taxon>Metazoa</taxon>
        <taxon>Ecdysozoa</taxon>
        <taxon>Arthropoda</taxon>
        <taxon>Chelicerata</taxon>
        <taxon>Arachnida</taxon>
        <taxon>Acari</taxon>
        <taxon>Parasitiformes</taxon>
        <taxon>Ixodida</taxon>
        <taxon>Ixodoidea</taxon>
        <taxon>Ixodidae</taxon>
        <taxon>Hyalomminae</taxon>
        <taxon>Hyalomma</taxon>
    </lineage>
</organism>
<dbReference type="Proteomes" id="UP000821845">
    <property type="component" value="Chromosome 11"/>
</dbReference>
<gene>
    <name evidence="1" type="ORF">HPB50_005262</name>
</gene>
<comment type="caution">
    <text evidence="1">The sequence shown here is derived from an EMBL/GenBank/DDBJ whole genome shotgun (WGS) entry which is preliminary data.</text>
</comment>
<keyword evidence="2" id="KW-1185">Reference proteome</keyword>
<evidence type="ECO:0000313" key="2">
    <source>
        <dbReference type="Proteomes" id="UP000821845"/>
    </source>
</evidence>
<sequence>MASTPKSNKYRLRGYSDVLDGRLIQFVDELPADLPVCSLCSVVPRDYHSLSCEHAYCGECFLGNVKKSSTVLRCPVDRRVFRPRKAVPSATADFDALRGMAACCFNKDDGCSYIGTLEELQAHDRDCYVVSCRLCSTEMLRSLLFDHVEAAHSATTKTTSRRPKRGHEEAVVPPANVSSSALVEAGDGEDTSEVTKERVTTQPVTTYPSHERVEEVIEAVATRIASIAVEDAKRANRTMLNEVLRAVKQVNDRLTAAADAASVSSSTKPSRANDATADPACVMQYTWTVCQYSKIRAGIHRVASPTFIAPGYRVQITICLDGIASVELSASVKVHRDEDSDQPVEWPFKNATMFTIFDKSRKGAHVTKVVAPKHFKCVSSTSGGDHIVSDWLTIGKVKRTSFERDYIEDDGFTVAFSI</sequence>
<name>A0ACB7T188_HYAAI</name>
<proteinExistence type="predicted"/>
<protein>
    <submittedName>
        <fullName evidence="1">Uncharacterized protein</fullName>
    </submittedName>
</protein>
<evidence type="ECO:0000313" key="1">
    <source>
        <dbReference type="EMBL" id="KAH6940703.1"/>
    </source>
</evidence>
<dbReference type="EMBL" id="CM023491">
    <property type="protein sequence ID" value="KAH6940703.1"/>
    <property type="molecule type" value="Genomic_DNA"/>
</dbReference>